<evidence type="ECO:0000256" key="1">
    <source>
        <dbReference type="ARBA" id="ARBA00022679"/>
    </source>
</evidence>
<proteinExistence type="predicted"/>
<protein>
    <submittedName>
        <fullName evidence="4">GNAT family N-acetyltransferase</fullName>
    </submittedName>
</protein>
<dbReference type="SUPFAM" id="SSF55729">
    <property type="entry name" value="Acyl-CoA N-acyltransferases (Nat)"/>
    <property type="match status" value="1"/>
</dbReference>
<keyword evidence="5" id="KW-1185">Reference proteome</keyword>
<dbReference type="GO" id="GO:0016747">
    <property type="term" value="F:acyltransferase activity, transferring groups other than amino-acyl groups"/>
    <property type="evidence" value="ECO:0007669"/>
    <property type="project" value="InterPro"/>
</dbReference>
<dbReference type="PANTHER" id="PTHR43800">
    <property type="entry name" value="PEPTIDYL-LYSINE N-ACETYLTRANSFERASE YJAB"/>
    <property type="match status" value="1"/>
</dbReference>
<dbReference type="PROSITE" id="PS51186">
    <property type="entry name" value="GNAT"/>
    <property type="match status" value="1"/>
</dbReference>
<dbReference type="CDD" id="cd04301">
    <property type="entry name" value="NAT_SF"/>
    <property type="match status" value="1"/>
</dbReference>
<evidence type="ECO:0000259" key="3">
    <source>
        <dbReference type="PROSITE" id="PS51186"/>
    </source>
</evidence>
<evidence type="ECO:0000256" key="2">
    <source>
        <dbReference type="ARBA" id="ARBA00023315"/>
    </source>
</evidence>
<gene>
    <name evidence="4" type="ORF">IQ266_12270</name>
</gene>
<dbReference type="Gene3D" id="3.40.630.30">
    <property type="match status" value="1"/>
</dbReference>
<dbReference type="InterPro" id="IPR000182">
    <property type="entry name" value="GNAT_dom"/>
</dbReference>
<keyword evidence="2" id="KW-0012">Acyltransferase</keyword>
<reference evidence="4" key="1">
    <citation type="submission" date="2020-10" db="EMBL/GenBank/DDBJ databases">
        <authorList>
            <person name="Castelo-Branco R."/>
            <person name="Eusebio N."/>
            <person name="Adriana R."/>
            <person name="Vieira A."/>
            <person name="Brugerolle De Fraissinette N."/>
            <person name="Rezende De Castro R."/>
            <person name="Schneider M.P."/>
            <person name="Vasconcelos V."/>
            <person name="Leao P.N."/>
        </authorList>
    </citation>
    <scope>NUCLEOTIDE SEQUENCE</scope>
    <source>
        <strain evidence="4">LEGE 11480</strain>
    </source>
</reference>
<dbReference type="InterPro" id="IPR016181">
    <property type="entry name" value="Acyl_CoA_acyltransferase"/>
</dbReference>
<comment type="caution">
    <text evidence="4">The sequence shown here is derived from an EMBL/GenBank/DDBJ whole genome shotgun (WGS) entry which is preliminary data.</text>
</comment>
<organism evidence="4 5">
    <name type="scientific">Romeriopsis navalis LEGE 11480</name>
    <dbReference type="NCBI Taxonomy" id="2777977"/>
    <lineage>
        <taxon>Bacteria</taxon>
        <taxon>Bacillati</taxon>
        <taxon>Cyanobacteriota</taxon>
        <taxon>Cyanophyceae</taxon>
        <taxon>Leptolyngbyales</taxon>
        <taxon>Leptolyngbyaceae</taxon>
        <taxon>Romeriopsis</taxon>
        <taxon>Romeriopsis navalis</taxon>
    </lineage>
</organism>
<evidence type="ECO:0000313" key="4">
    <source>
        <dbReference type="EMBL" id="MBE9030507.1"/>
    </source>
</evidence>
<evidence type="ECO:0000313" key="5">
    <source>
        <dbReference type="Proteomes" id="UP000625316"/>
    </source>
</evidence>
<keyword evidence="1" id="KW-0808">Transferase</keyword>
<dbReference type="AlphaFoldDB" id="A0A928VMT8"/>
<name>A0A928VMT8_9CYAN</name>
<sequence>MHIRRYQDSDWSEVCTVHDAARPIEVDNFMPGAAVLALEDVAEEDEFFAGDCFVALMNNHIVGFMCIEPPELSWLYVSPNYHRRGVGQQLVEYVLPQLGPDAFLTTALENTGGVMFYQQMGFRISATFPGSCQAYPCTCVRLTLPGSMRENQPPVPVKESLVLAGYCESNPGRAVRDAQGIWRWV</sequence>
<dbReference type="RefSeq" id="WP_264325334.1">
    <property type="nucleotide sequence ID" value="NZ_JADEXQ010000037.1"/>
</dbReference>
<dbReference type="Pfam" id="PF13508">
    <property type="entry name" value="Acetyltransf_7"/>
    <property type="match status" value="1"/>
</dbReference>
<dbReference type="EMBL" id="JADEXQ010000037">
    <property type="protein sequence ID" value="MBE9030507.1"/>
    <property type="molecule type" value="Genomic_DNA"/>
</dbReference>
<feature type="domain" description="N-acetyltransferase" evidence="3">
    <location>
        <begin position="1"/>
        <end position="145"/>
    </location>
</feature>
<dbReference type="Proteomes" id="UP000625316">
    <property type="component" value="Unassembled WGS sequence"/>
</dbReference>
<dbReference type="PANTHER" id="PTHR43800:SF1">
    <property type="entry name" value="PEPTIDYL-LYSINE N-ACETYLTRANSFERASE YJAB"/>
    <property type="match status" value="1"/>
</dbReference>
<accession>A0A928VMT8</accession>